<feature type="transmembrane region" description="Helical" evidence="1">
    <location>
        <begin position="6"/>
        <end position="23"/>
    </location>
</feature>
<evidence type="ECO:0000313" key="3">
    <source>
        <dbReference type="Proteomes" id="UP000596661"/>
    </source>
</evidence>
<dbReference type="Gramene" id="novel_model_2281_5bd9a17a.1.5bd9b136">
    <property type="protein sequence ID" value="cds.novel_model_2281_5bd9a17a.1.5bd9b136"/>
    <property type="gene ID" value="novel_gene_1205_5bd9a17a"/>
</dbReference>
<accession>A0A803QWK1</accession>
<keyword evidence="1" id="KW-0472">Membrane</keyword>
<dbReference type="AlphaFoldDB" id="A0A803QWK1"/>
<organism evidence="2 3">
    <name type="scientific">Cannabis sativa</name>
    <name type="common">Hemp</name>
    <name type="synonym">Marijuana</name>
    <dbReference type="NCBI Taxonomy" id="3483"/>
    <lineage>
        <taxon>Eukaryota</taxon>
        <taxon>Viridiplantae</taxon>
        <taxon>Streptophyta</taxon>
        <taxon>Embryophyta</taxon>
        <taxon>Tracheophyta</taxon>
        <taxon>Spermatophyta</taxon>
        <taxon>Magnoliopsida</taxon>
        <taxon>eudicotyledons</taxon>
        <taxon>Gunneridae</taxon>
        <taxon>Pentapetalae</taxon>
        <taxon>rosids</taxon>
        <taxon>fabids</taxon>
        <taxon>Rosales</taxon>
        <taxon>Cannabaceae</taxon>
        <taxon>Cannabis</taxon>
    </lineage>
</organism>
<protein>
    <recommendedName>
        <fullName evidence="4">Transmembrane protein</fullName>
    </recommendedName>
</protein>
<evidence type="ECO:0000313" key="2">
    <source>
        <dbReference type="EnsemblPlants" id="cds.novel_model_2281_5bd9a17a.1.5bd9b136"/>
    </source>
</evidence>
<reference evidence="2" key="1">
    <citation type="submission" date="2018-11" db="EMBL/GenBank/DDBJ databases">
        <authorList>
            <person name="Grassa J C."/>
        </authorList>
    </citation>
    <scope>NUCLEOTIDE SEQUENCE [LARGE SCALE GENOMIC DNA]</scope>
</reference>
<evidence type="ECO:0000256" key="1">
    <source>
        <dbReference type="SAM" id="Phobius"/>
    </source>
</evidence>
<evidence type="ECO:0008006" key="4">
    <source>
        <dbReference type="Google" id="ProtNLM"/>
    </source>
</evidence>
<dbReference type="EnsemblPlants" id="novel_model_2281_5bd9a17a.1.5bd9b136">
    <property type="protein sequence ID" value="cds.novel_model_2281_5bd9a17a.1.5bd9b136"/>
    <property type="gene ID" value="novel_gene_1205_5bd9a17a"/>
</dbReference>
<keyword evidence="1" id="KW-0812">Transmembrane</keyword>
<dbReference type="EMBL" id="UZAU01000077">
    <property type="status" value="NOT_ANNOTATED_CDS"/>
    <property type="molecule type" value="Genomic_DNA"/>
</dbReference>
<reference evidence="2" key="2">
    <citation type="submission" date="2021-03" db="UniProtKB">
        <authorList>
            <consortium name="EnsemblPlants"/>
        </authorList>
    </citation>
    <scope>IDENTIFICATION</scope>
</reference>
<keyword evidence="1" id="KW-1133">Transmembrane helix</keyword>
<proteinExistence type="predicted"/>
<gene>
    <name evidence="2" type="primary">LOC115698303</name>
</gene>
<dbReference type="Proteomes" id="UP000596661">
    <property type="component" value="Chromosome 1"/>
</dbReference>
<keyword evidence="3" id="KW-1185">Reference proteome</keyword>
<sequence length="97" mass="10262">MAINISILLFNSIFVLIISLAVVHHAESHDQMVITTTVLSSTSDESNLQSPLPQKIGVKSHLGQGCARGHVARAVLAVIVCHLALPVTMMPAPAMPT</sequence>
<name>A0A803QWK1_CANSA</name>